<keyword evidence="2" id="KW-1185">Reference proteome</keyword>
<evidence type="ECO:0000313" key="1">
    <source>
        <dbReference type="EMBL" id="EIE85646.1"/>
    </source>
</evidence>
<accession>I1CB16</accession>
<dbReference type="VEuPathDB" id="FungiDB:RO3G_10356"/>
<evidence type="ECO:0000313" key="2">
    <source>
        <dbReference type="Proteomes" id="UP000009138"/>
    </source>
</evidence>
<dbReference type="RefSeq" id="XP_067521042.1">
    <property type="nucleotide sequence ID" value="XM_067664941.1"/>
</dbReference>
<sequence>MVHVTLGLGDQIFISANLFCGLQPVTKEIKPGLRYALLCQPITKGGLDSMI</sequence>
<dbReference type="InParanoid" id="I1CB16"/>
<dbReference type="AlphaFoldDB" id="I1CB16"/>
<gene>
    <name evidence="1" type="ORF">RO3G_10356</name>
</gene>
<proteinExistence type="predicted"/>
<organism evidence="1 2">
    <name type="scientific">Rhizopus delemar (strain RA 99-880 / ATCC MYA-4621 / FGSC 9543 / NRRL 43880)</name>
    <name type="common">Mucormycosis agent</name>
    <name type="synonym">Rhizopus arrhizus var. delemar</name>
    <dbReference type="NCBI Taxonomy" id="246409"/>
    <lineage>
        <taxon>Eukaryota</taxon>
        <taxon>Fungi</taxon>
        <taxon>Fungi incertae sedis</taxon>
        <taxon>Mucoromycota</taxon>
        <taxon>Mucoromycotina</taxon>
        <taxon>Mucoromycetes</taxon>
        <taxon>Mucorales</taxon>
        <taxon>Mucorineae</taxon>
        <taxon>Rhizopodaceae</taxon>
        <taxon>Rhizopus</taxon>
    </lineage>
</organism>
<dbReference type="Proteomes" id="UP000009138">
    <property type="component" value="Unassembled WGS sequence"/>
</dbReference>
<name>I1CB16_RHIO9</name>
<dbReference type="GeneID" id="93617322"/>
<reference evidence="1 2" key="1">
    <citation type="journal article" date="2009" name="PLoS Genet.">
        <title>Genomic analysis of the basal lineage fungus Rhizopus oryzae reveals a whole-genome duplication.</title>
        <authorList>
            <person name="Ma L.-J."/>
            <person name="Ibrahim A.S."/>
            <person name="Skory C."/>
            <person name="Grabherr M.G."/>
            <person name="Burger G."/>
            <person name="Butler M."/>
            <person name="Elias M."/>
            <person name="Idnurm A."/>
            <person name="Lang B.F."/>
            <person name="Sone T."/>
            <person name="Abe A."/>
            <person name="Calvo S.E."/>
            <person name="Corrochano L.M."/>
            <person name="Engels R."/>
            <person name="Fu J."/>
            <person name="Hansberg W."/>
            <person name="Kim J.-M."/>
            <person name="Kodira C.D."/>
            <person name="Koehrsen M.J."/>
            <person name="Liu B."/>
            <person name="Miranda-Saavedra D."/>
            <person name="O'Leary S."/>
            <person name="Ortiz-Castellanos L."/>
            <person name="Poulter R."/>
            <person name="Rodriguez-Romero J."/>
            <person name="Ruiz-Herrera J."/>
            <person name="Shen Y.-Q."/>
            <person name="Zeng Q."/>
            <person name="Galagan J."/>
            <person name="Birren B.W."/>
            <person name="Cuomo C.A."/>
            <person name="Wickes B.L."/>
        </authorList>
    </citation>
    <scope>NUCLEOTIDE SEQUENCE [LARGE SCALE GENOMIC DNA]</scope>
    <source>
        <strain evidence="2">RA 99-880 / ATCC MYA-4621 / FGSC 9543 / NRRL 43880</strain>
    </source>
</reference>
<dbReference type="EMBL" id="CH476739">
    <property type="protein sequence ID" value="EIE85646.1"/>
    <property type="molecule type" value="Genomic_DNA"/>
</dbReference>
<protein>
    <submittedName>
        <fullName evidence="1">Uncharacterized protein</fullName>
    </submittedName>
</protein>